<gene>
    <name evidence="1" type="ORF">AAE3_LOCUS6673</name>
</gene>
<protein>
    <submittedName>
        <fullName evidence="1">Uncharacterized protein</fullName>
    </submittedName>
</protein>
<dbReference type="OrthoDB" id="163438at2759"/>
<dbReference type="EMBL" id="CACVBS010000045">
    <property type="protein sequence ID" value="CAA7264525.1"/>
    <property type="molecule type" value="Genomic_DNA"/>
</dbReference>
<evidence type="ECO:0000313" key="2">
    <source>
        <dbReference type="Proteomes" id="UP000467700"/>
    </source>
</evidence>
<dbReference type="AlphaFoldDB" id="A0A8S0W008"/>
<name>A0A8S0W008_CYCAE</name>
<sequence length="599" mass="68551">MQCKVLDLVHQAACSLAVTGHRVIFLVANRPEPEISQKFSTDLMGDITTYYTLGNSEDSKNDVRLFLQGGFQEIRKIHPLRNSIPPSWPRLGDIDKLVRKASGQFLYAHIVIDYVRSIRHRPNHRLAKILALSPEQGNNPFEDLDALYTHVFSSIDSVDSVLRVLGLSLSRFTSKNFTFGDIVRDRLGLNLEDVQLLFGGLTSVIEIAHIREGKPDAWELTVRHASLAEFLTNQRRPKQYFLDVNLSRAEWVSWLLRNDLEDGSTLFKLADALSELRSCKSQELHDTLRDCHLGLLLSKASLPSSKTASVKYIYDIITMIKEMSFEDAEALYKFQLKVFETQIPLILGQFYCQPACLPLLLNNFTTVEPESPARALSYMVGVEEKRIEIDPLGLWWRPAWNSQLHVFLSTFIRDPSRSLQYAVNGSKLAEAGIALIHFLCHPTTPTDILRVIRQYTRSLKYRPWTSRGMRRSRFRTAPGKWFIHRCCDLCGEAHTPVSSCPHRDENESNIATLAYRASPRSPLIVLHRKPKLLGYRFALAFLPDMLAEASRSSELIQYCKKHAFHPTSILFPRKSKPARRAISNYLNRMDAEERGWWLD</sequence>
<proteinExistence type="predicted"/>
<comment type="caution">
    <text evidence="1">The sequence shown here is derived from an EMBL/GenBank/DDBJ whole genome shotgun (WGS) entry which is preliminary data.</text>
</comment>
<evidence type="ECO:0000313" key="1">
    <source>
        <dbReference type="EMBL" id="CAA7264525.1"/>
    </source>
</evidence>
<organism evidence="1 2">
    <name type="scientific">Cyclocybe aegerita</name>
    <name type="common">Black poplar mushroom</name>
    <name type="synonym">Agrocybe aegerita</name>
    <dbReference type="NCBI Taxonomy" id="1973307"/>
    <lineage>
        <taxon>Eukaryota</taxon>
        <taxon>Fungi</taxon>
        <taxon>Dikarya</taxon>
        <taxon>Basidiomycota</taxon>
        <taxon>Agaricomycotina</taxon>
        <taxon>Agaricomycetes</taxon>
        <taxon>Agaricomycetidae</taxon>
        <taxon>Agaricales</taxon>
        <taxon>Agaricineae</taxon>
        <taxon>Bolbitiaceae</taxon>
        <taxon>Cyclocybe</taxon>
    </lineage>
</organism>
<reference evidence="1 2" key="1">
    <citation type="submission" date="2020-01" db="EMBL/GenBank/DDBJ databases">
        <authorList>
            <person name="Gupta K D."/>
        </authorList>
    </citation>
    <scope>NUCLEOTIDE SEQUENCE [LARGE SCALE GENOMIC DNA]</scope>
</reference>
<keyword evidence="2" id="KW-1185">Reference proteome</keyword>
<accession>A0A8S0W008</accession>
<dbReference type="Proteomes" id="UP000467700">
    <property type="component" value="Unassembled WGS sequence"/>
</dbReference>